<dbReference type="InterPro" id="IPR000357">
    <property type="entry name" value="HEAT"/>
</dbReference>
<name>A0A6G4UEM3_9ACTN</name>
<gene>
    <name evidence="2" type="ORF">G5C51_39685</name>
</gene>
<keyword evidence="1" id="KW-0677">Repeat</keyword>
<dbReference type="EMBL" id="JAAKZV010000381">
    <property type="protein sequence ID" value="NGN69997.1"/>
    <property type="molecule type" value="Genomic_DNA"/>
</dbReference>
<reference evidence="2 3" key="1">
    <citation type="submission" date="2020-02" db="EMBL/GenBank/DDBJ databases">
        <title>Whole-genome analyses of novel actinobacteria.</title>
        <authorList>
            <person name="Sahin N."/>
        </authorList>
    </citation>
    <scope>NUCLEOTIDE SEQUENCE [LARGE SCALE GENOMIC DNA]</scope>
    <source>
        <strain evidence="2 3">A7024</strain>
    </source>
</reference>
<dbReference type="Pfam" id="PF13646">
    <property type="entry name" value="HEAT_2"/>
    <property type="match status" value="1"/>
</dbReference>
<dbReference type="AlphaFoldDB" id="A0A6G4UEM3"/>
<evidence type="ECO:0000313" key="2">
    <source>
        <dbReference type="EMBL" id="NGN69997.1"/>
    </source>
</evidence>
<evidence type="ECO:0008006" key="4">
    <source>
        <dbReference type="Google" id="ProtNLM"/>
    </source>
</evidence>
<dbReference type="InterPro" id="IPR011989">
    <property type="entry name" value="ARM-like"/>
</dbReference>
<dbReference type="InterPro" id="IPR016024">
    <property type="entry name" value="ARM-type_fold"/>
</dbReference>
<dbReference type="Proteomes" id="UP000481583">
    <property type="component" value="Unassembled WGS sequence"/>
</dbReference>
<dbReference type="SUPFAM" id="SSF48371">
    <property type="entry name" value="ARM repeat"/>
    <property type="match status" value="1"/>
</dbReference>
<dbReference type="Gene3D" id="1.25.10.10">
    <property type="entry name" value="Leucine-rich Repeat Variant"/>
    <property type="match status" value="2"/>
</dbReference>
<comment type="caution">
    <text evidence="2">The sequence shown here is derived from an EMBL/GenBank/DDBJ whole genome shotgun (WGS) entry which is preliminary data.</text>
</comment>
<evidence type="ECO:0000256" key="1">
    <source>
        <dbReference type="ARBA" id="ARBA00022737"/>
    </source>
</evidence>
<proteinExistence type="predicted"/>
<accession>A0A6G4UEM3</accession>
<evidence type="ECO:0000313" key="3">
    <source>
        <dbReference type="Proteomes" id="UP000481583"/>
    </source>
</evidence>
<protein>
    <recommendedName>
        <fullName evidence="4">HEAT repeat domain-containing protein</fullName>
    </recommendedName>
</protein>
<sequence>MPAGAEGAQFERVYVAAGRTEAVRCLCIGCRERHLSFAAEAEARFRHEHPVDVVCARLEDSDRGVRAEAARQLVRLDDRRAVSALCDALAREASPGAAFEDIVEALGVFGGPEAERALIGVLDDKKAWARPDRGEDYGRSRVDIVAEALVAMGGSGLFVRAVLRTLTSSDIGSGLRERAAHELADMAYRSTVGYGLLPWVDEKLTGADRELMVEPLRSVLGDPNWQVRQQATTALGHLGDALGNLGGPRAR</sequence>
<dbReference type="Pfam" id="PF02985">
    <property type="entry name" value="HEAT"/>
    <property type="match status" value="1"/>
</dbReference>
<organism evidence="2 3">
    <name type="scientific">Streptomyces coryli</name>
    <dbReference type="NCBI Taxonomy" id="1128680"/>
    <lineage>
        <taxon>Bacteria</taxon>
        <taxon>Bacillati</taxon>
        <taxon>Actinomycetota</taxon>
        <taxon>Actinomycetes</taxon>
        <taxon>Kitasatosporales</taxon>
        <taxon>Streptomycetaceae</taxon>
        <taxon>Streptomyces</taxon>
    </lineage>
</organism>
<keyword evidence="3" id="KW-1185">Reference proteome</keyword>